<name>A0A6G0TTE4_APHGL</name>
<sequence>MIIFYKTYPYFERGIQLSSKETLSVKLQENSYSPDTVIFLALDEASSDLTCRPGDEPGVLDLTLRTSRPDGKRVAHLLTGTLSGVATRFYGSRPDIRLGTYPSDPSLYRYTIKTTVDDEDVKDSAPFLSHRANDLKMGVTSFCKAFPWHLVLDKRLEFVQLGSGFMKLFGKCLQQFGLQWVKL</sequence>
<dbReference type="AlphaFoldDB" id="A0A6G0TTE4"/>
<evidence type="ECO:0000256" key="2">
    <source>
        <dbReference type="ARBA" id="ARBA00022741"/>
    </source>
</evidence>
<dbReference type="EMBL" id="VYZN01000016">
    <property type="protein sequence ID" value="KAE9538526.1"/>
    <property type="molecule type" value="Genomic_DNA"/>
</dbReference>
<evidence type="ECO:0000259" key="4">
    <source>
        <dbReference type="Pfam" id="PF07701"/>
    </source>
</evidence>
<dbReference type="InterPro" id="IPR042463">
    <property type="entry name" value="HNOB_dom_associated_sf"/>
</dbReference>
<dbReference type="Proteomes" id="UP000475862">
    <property type="component" value="Unassembled WGS sequence"/>
</dbReference>
<accession>A0A6G0TTE4</accession>
<organism evidence="5 6">
    <name type="scientific">Aphis glycines</name>
    <name type="common">Soybean aphid</name>
    <dbReference type="NCBI Taxonomy" id="307491"/>
    <lineage>
        <taxon>Eukaryota</taxon>
        <taxon>Metazoa</taxon>
        <taxon>Ecdysozoa</taxon>
        <taxon>Arthropoda</taxon>
        <taxon>Hexapoda</taxon>
        <taxon>Insecta</taxon>
        <taxon>Pterygota</taxon>
        <taxon>Neoptera</taxon>
        <taxon>Paraneoptera</taxon>
        <taxon>Hemiptera</taxon>
        <taxon>Sternorrhyncha</taxon>
        <taxon>Aphidomorpha</taxon>
        <taxon>Aphidoidea</taxon>
        <taxon>Aphididae</taxon>
        <taxon>Aphidini</taxon>
        <taxon>Aphis</taxon>
        <taxon>Aphis</taxon>
    </lineage>
</organism>
<proteinExistence type="predicted"/>
<evidence type="ECO:0000313" key="6">
    <source>
        <dbReference type="Proteomes" id="UP000475862"/>
    </source>
</evidence>
<feature type="domain" description="Haem NO binding associated" evidence="4">
    <location>
        <begin position="136"/>
        <end position="169"/>
    </location>
</feature>
<gene>
    <name evidence="5" type="ORF">AGLY_005625</name>
</gene>
<evidence type="ECO:0000256" key="3">
    <source>
        <dbReference type="ARBA" id="ARBA00023293"/>
    </source>
</evidence>
<keyword evidence="2" id="KW-0547">Nucleotide-binding</keyword>
<reference evidence="5 6" key="1">
    <citation type="submission" date="2019-08" db="EMBL/GenBank/DDBJ databases">
        <title>The genome of the soybean aphid Biotype 1, its phylome, world population structure and adaptation to the North American continent.</title>
        <authorList>
            <person name="Giordano R."/>
            <person name="Donthu R.K."/>
            <person name="Hernandez A.G."/>
            <person name="Wright C.L."/>
            <person name="Zimin A.V."/>
        </authorList>
    </citation>
    <scope>NUCLEOTIDE SEQUENCE [LARGE SCALE GENOMIC DNA]</scope>
    <source>
        <tissue evidence="5">Whole aphids</tissue>
    </source>
</reference>
<dbReference type="InterPro" id="IPR011645">
    <property type="entry name" value="HNOB_dom_associated"/>
</dbReference>
<keyword evidence="6" id="KW-1185">Reference proteome</keyword>
<dbReference type="EC" id="4.6.1.2" evidence="1"/>
<dbReference type="GO" id="GO:0004383">
    <property type="term" value="F:guanylate cyclase activity"/>
    <property type="evidence" value="ECO:0007669"/>
    <property type="project" value="UniProtKB-EC"/>
</dbReference>
<dbReference type="Pfam" id="PF07701">
    <property type="entry name" value="HNOBA"/>
    <property type="match status" value="1"/>
</dbReference>
<evidence type="ECO:0000313" key="5">
    <source>
        <dbReference type="EMBL" id="KAE9538526.1"/>
    </source>
</evidence>
<keyword evidence="3" id="KW-0141">cGMP biosynthesis</keyword>
<dbReference type="Gene3D" id="3.30.450.260">
    <property type="entry name" value="Haem NO binding associated domain"/>
    <property type="match status" value="1"/>
</dbReference>
<dbReference type="GO" id="GO:0000166">
    <property type="term" value="F:nucleotide binding"/>
    <property type="evidence" value="ECO:0007669"/>
    <property type="project" value="UniProtKB-KW"/>
</dbReference>
<protein>
    <recommendedName>
        <fullName evidence="1">guanylate cyclase</fullName>
        <ecNumber evidence="1">4.6.1.2</ecNumber>
    </recommendedName>
</protein>
<comment type="caution">
    <text evidence="5">The sequence shown here is derived from an EMBL/GenBank/DDBJ whole genome shotgun (WGS) entry which is preliminary data.</text>
</comment>
<evidence type="ECO:0000256" key="1">
    <source>
        <dbReference type="ARBA" id="ARBA00012202"/>
    </source>
</evidence>
<dbReference type="OrthoDB" id="6601376at2759"/>